<proteinExistence type="predicted"/>
<evidence type="ECO:0000313" key="7">
    <source>
        <dbReference type="Proteomes" id="UP001176940"/>
    </source>
</evidence>
<dbReference type="PANTHER" id="PTHR44981">
    <property type="entry name" value="PERICENTRIN-LIKE PROTEIN, ISOFORM F"/>
    <property type="match status" value="1"/>
</dbReference>
<dbReference type="Proteomes" id="UP001176940">
    <property type="component" value="Unassembled WGS sequence"/>
</dbReference>
<keyword evidence="4" id="KW-0206">Cytoskeleton</keyword>
<evidence type="ECO:0000256" key="4">
    <source>
        <dbReference type="ARBA" id="ARBA00023212"/>
    </source>
</evidence>
<comment type="caution">
    <text evidence="6">The sequence shown here is derived from an EMBL/GenBank/DDBJ whole genome shotgun (WGS) entry which is preliminary data.</text>
</comment>
<feature type="coiled-coil region" evidence="5">
    <location>
        <begin position="107"/>
        <end position="187"/>
    </location>
</feature>
<accession>A0ABN9M3N4</accession>
<dbReference type="PANTHER" id="PTHR44981:SF3">
    <property type="entry name" value="PERICENTRIN"/>
    <property type="match status" value="1"/>
</dbReference>
<feature type="coiled-coil region" evidence="5">
    <location>
        <begin position="234"/>
        <end position="489"/>
    </location>
</feature>
<evidence type="ECO:0000256" key="5">
    <source>
        <dbReference type="SAM" id="Coils"/>
    </source>
</evidence>
<evidence type="ECO:0000256" key="1">
    <source>
        <dbReference type="ARBA" id="ARBA00004300"/>
    </source>
</evidence>
<keyword evidence="7" id="KW-1185">Reference proteome</keyword>
<evidence type="ECO:0000313" key="6">
    <source>
        <dbReference type="EMBL" id="CAJ0955084.1"/>
    </source>
</evidence>
<reference evidence="6" key="1">
    <citation type="submission" date="2023-07" db="EMBL/GenBank/DDBJ databases">
        <authorList>
            <person name="Stuckert A."/>
        </authorList>
    </citation>
    <scope>NUCLEOTIDE SEQUENCE</scope>
</reference>
<evidence type="ECO:0000256" key="3">
    <source>
        <dbReference type="ARBA" id="ARBA00023054"/>
    </source>
</evidence>
<evidence type="ECO:0000256" key="2">
    <source>
        <dbReference type="ARBA" id="ARBA00022490"/>
    </source>
</evidence>
<keyword evidence="2" id="KW-0963">Cytoplasm</keyword>
<keyword evidence="3 5" id="KW-0175">Coiled coil</keyword>
<name>A0ABN9M3N4_9NEOB</name>
<gene>
    <name evidence="6" type="ORF">RIMI_LOCUS14988114</name>
</gene>
<dbReference type="EMBL" id="CAUEEQ010039607">
    <property type="protein sequence ID" value="CAJ0955084.1"/>
    <property type="molecule type" value="Genomic_DNA"/>
</dbReference>
<protein>
    <submittedName>
        <fullName evidence="6">Uncharacterized protein</fullName>
    </submittedName>
</protein>
<dbReference type="InterPro" id="IPR028745">
    <property type="entry name" value="AKAP9/Pericentrin"/>
</dbReference>
<sequence>MAAATEKPVINPTLLLALDTGPRRHLTGGGDHISAAPTPLPQPPAWTPVVPKLEGNLLRCTPYRPPHLSITSAATMPPVTLLCHRQPSVELLEYKLQQEASIAEDVKGSLVREKERATEQYKLLLQEQATISRFRSELEEKALEMESLRKSHKELQKEVYMETSKLREELENKEKTLSAYIKTIETESQAERQRSDKAKSHVQRTLEMNEKSLQEVSLSLEEHKMLKAKMSAALSQEQTLCSNLKKELEIEQSRCKALLAQEHGKLSETIKELEKEKQHSLSLVNTLTLERGVLEQVRQQHAQELSKIEEERQQEHKLVLASQCELKDERKRARDLAAMIEKTQQQAVHAKRQLESDLQVCREEMQKEREAGVKLRALLESLQSQKQQLDGVLDQQRERELRLQKERDQYQAQVLNLQEKERTWVKELEQQSKGIKQTETSKARVEEQEHQIMDLQLQHERDKRRIQELQQMLADLEEQERALASRKSRLWIDSCTPTKNDACLIANMQRVWQQLFSHCASSEEMEQMKFFPSEAEVTKLLESLSELKSGIQTGYVQPAQSSPGVTDVLKRENEELADSVAQLTKDKLELKSQLSKLTKTHQELLQKNKDQVHTDVVDSVLEAERAIWLREKRLLQVALKHAESELGKATLENRPMQDVPNSKTSRFMANARLALASFGQLLKFLVRKWHKVNRKSSGDDSGTRQVHCRFFWLFA</sequence>
<feature type="coiled-coil region" evidence="5">
    <location>
        <begin position="566"/>
        <end position="607"/>
    </location>
</feature>
<organism evidence="6 7">
    <name type="scientific">Ranitomeya imitator</name>
    <name type="common">mimic poison frog</name>
    <dbReference type="NCBI Taxonomy" id="111125"/>
    <lineage>
        <taxon>Eukaryota</taxon>
        <taxon>Metazoa</taxon>
        <taxon>Chordata</taxon>
        <taxon>Craniata</taxon>
        <taxon>Vertebrata</taxon>
        <taxon>Euteleostomi</taxon>
        <taxon>Amphibia</taxon>
        <taxon>Batrachia</taxon>
        <taxon>Anura</taxon>
        <taxon>Neobatrachia</taxon>
        <taxon>Hyloidea</taxon>
        <taxon>Dendrobatidae</taxon>
        <taxon>Dendrobatinae</taxon>
        <taxon>Ranitomeya</taxon>
    </lineage>
</organism>
<comment type="subcellular location">
    <subcellularLocation>
        <location evidence="1">Cytoplasm</location>
        <location evidence="1">Cytoskeleton</location>
        <location evidence="1">Microtubule organizing center</location>
        <location evidence="1">Centrosome</location>
    </subcellularLocation>
</comment>